<dbReference type="AlphaFoldDB" id="A0AAN7K5J7"/>
<gene>
    <name evidence="2" type="ORF">SAY87_005918</name>
</gene>
<sequence length="126" mass="14409">MSVRGGVHGFLPERPWFHPHQEAQLLGFRRCMDVRLRYWNPPPTDRGAGEDAVEEDKDRPQGQPHLLPVREHGGSEEEADRHGDRIREIDGGGRWDPRGPALLPRPGRLHDRDMQLRQPPGGAPRR</sequence>
<keyword evidence="3" id="KW-1185">Reference proteome</keyword>
<feature type="compositionally biased region" description="Basic and acidic residues" evidence="1">
    <location>
        <begin position="68"/>
        <end position="97"/>
    </location>
</feature>
<organism evidence="2 3">
    <name type="scientific">Trapa incisa</name>
    <dbReference type="NCBI Taxonomy" id="236973"/>
    <lineage>
        <taxon>Eukaryota</taxon>
        <taxon>Viridiplantae</taxon>
        <taxon>Streptophyta</taxon>
        <taxon>Embryophyta</taxon>
        <taxon>Tracheophyta</taxon>
        <taxon>Spermatophyta</taxon>
        <taxon>Magnoliopsida</taxon>
        <taxon>eudicotyledons</taxon>
        <taxon>Gunneridae</taxon>
        <taxon>Pentapetalae</taxon>
        <taxon>rosids</taxon>
        <taxon>malvids</taxon>
        <taxon>Myrtales</taxon>
        <taxon>Lythraceae</taxon>
        <taxon>Trapa</taxon>
    </lineage>
</organism>
<accession>A0AAN7K5J7</accession>
<dbReference type="EMBL" id="JAXIOK010000010">
    <property type="protein sequence ID" value="KAK4761025.1"/>
    <property type="molecule type" value="Genomic_DNA"/>
</dbReference>
<reference evidence="2 3" key="1">
    <citation type="journal article" date="2023" name="Hortic Res">
        <title>Pangenome of water caltrop reveals structural variations and asymmetric subgenome divergence after allopolyploidization.</title>
        <authorList>
            <person name="Zhang X."/>
            <person name="Chen Y."/>
            <person name="Wang L."/>
            <person name="Yuan Y."/>
            <person name="Fang M."/>
            <person name="Shi L."/>
            <person name="Lu R."/>
            <person name="Comes H.P."/>
            <person name="Ma Y."/>
            <person name="Chen Y."/>
            <person name="Huang G."/>
            <person name="Zhou Y."/>
            <person name="Zheng Z."/>
            <person name="Qiu Y."/>
        </authorList>
    </citation>
    <scope>NUCLEOTIDE SEQUENCE [LARGE SCALE GENOMIC DNA]</scope>
    <source>
        <tissue evidence="2">Roots</tissue>
    </source>
</reference>
<evidence type="ECO:0000256" key="1">
    <source>
        <dbReference type="SAM" id="MobiDB-lite"/>
    </source>
</evidence>
<protein>
    <submittedName>
        <fullName evidence="2">Uncharacterized protein</fullName>
    </submittedName>
</protein>
<comment type="caution">
    <text evidence="2">The sequence shown here is derived from an EMBL/GenBank/DDBJ whole genome shotgun (WGS) entry which is preliminary data.</text>
</comment>
<dbReference type="Proteomes" id="UP001345219">
    <property type="component" value="Chromosome 5"/>
</dbReference>
<evidence type="ECO:0000313" key="3">
    <source>
        <dbReference type="Proteomes" id="UP001345219"/>
    </source>
</evidence>
<name>A0AAN7K5J7_9MYRT</name>
<proteinExistence type="predicted"/>
<evidence type="ECO:0000313" key="2">
    <source>
        <dbReference type="EMBL" id="KAK4761025.1"/>
    </source>
</evidence>
<feature type="region of interest" description="Disordered" evidence="1">
    <location>
        <begin position="37"/>
        <end position="126"/>
    </location>
</feature>